<sequence>MPTENTLPHDIDEVLQRYALSGEPPKLRGKWFALGFSPDLTTGERLNVGVVLRIGKRQYFRMLHDAEPFARLFGERENIAFFLRLLHNHLQTGQNIKTFSPHLIVDSPKFVAGDDVNEIMADLYHDHVTLSRLPAKKHNKAVMNTTKLRKFIRRLVNEQQPDFARYWVNEPVALPGREYPANIDIYVPQTRQVASLVSLAHSPDIAEQRLAWARGELEIAAPNGRGTLFIYNPERDDREEARMTDNLIDKTHYLLRRQNLKCEVGNTPQQLADMIPLLAA</sequence>
<reference evidence="1" key="1">
    <citation type="journal article" date="2021" name="Proc. Natl. Acad. Sci. U.S.A.">
        <title>A Catalog of Tens of Thousands of Viruses from Human Metagenomes Reveals Hidden Associations with Chronic Diseases.</title>
        <authorList>
            <person name="Tisza M.J."/>
            <person name="Buck C.B."/>
        </authorList>
    </citation>
    <scope>NUCLEOTIDE SEQUENCE</scope>
    <source>
        <strain evidence="1">CtRci5</strain>
    </source>
</reference>
<evidence type="ECO:0008006" key="2">
    <source>
        <dbReference type="Google" id="ProtNLM"/>
    </source>
</evidence>
<accession>A0A8S5V6I0</accession>
<protein>
    <recommendedName>
        <fullName evidence="2">DUF3037 domain-containing protein</fullName>
    </recommendedName>
</protein>
<proteinExistence type="predicted"/>
<dbReference type="EMBL" id="BK016208">
    <property type="protein sequence ID" value="DAG02324.1"/>
    <property type="molecule type" value="Genomic_DNA"/>
</dbReference>
<organism evidence="1">
    <name type="scientific">Myoviridae sp. ctRci5</name>
    <dbReference type="NCBI Taxonomy" id="2825105"/>
    <lineage>
        <taxon>Viruses</taxon>
        <taxon>Duplodnaviria</taxon>
        <taxon>Heunggongvirae</taxon>
        <taxon>Uroviricota</taxon>
        <taxon>Caudoviricetes</taxon>
    </lineage>
</organism>
<name>A0A8S5V6I0_9CAUD</name>
<evidence type="ECO:0000313" key="1">
    <source>
        <dbReference type="EMBL" id="DAG02324.1"/>
    </source>
</evidence>